<sequence length="75" mass="8272">MILTKIYYTMKKRNSNALKLNKYSVSNLKMTTITGGLESSSNNSLDNYTCAPSDSCDTYFCPTGGCTSNGRHCQQ</sequence>
<accession>A0A7L4ZI43</accession>
<keyword evidence="2" id="KW-1185">Reference proteome</keyword>
<dbReference type="EMBL" id="CP019288">
    <property type="protein sequence ID" value="QHI35876.1"/>
    <property type="molecule type" value="Genomic_DNA"/>
</dbReference>
<organism evidence="1 2">
    <name type="scientific">Kordia antarctica</name>
    <dbReference type="NCBI Taxonomy" id="1218801"/>
    <lineage>
        <taxon>Bacteria</taxon>
        <taxon>Pseudomonadati</taxon>
        <taxon>Bacteroidota</taxon>
        <taxon>Flavobacteriia</taxon>
        <taxon>Flavobacteriales</taxon>
        <taxon>Flavobacteriaceae</taxon>
        <taxon>Kordia</taxon>
    </lineage>
</organism>
<gene>
    <name evidence="1" type="ORF">IMCC3317_12240</name>
</gene>
<name>A0A7L4ZI43_9FLAO</name>
<evidence type="ECO:0000313" key="2">
    <source>
        <dbReference type="Proteomes" id="UP000464657"/>
    </source>
</evidence>
<protein>
    <submittedName>
        <fullName evidence="1">Uncharacterized protein</fullName>
    </submittedName>
</protein>
<evidence type="ECO:0000313" key="1">
    <source>
        <dbReference type="EMBL" id="QHI35876.1"/>
    </source>
</evidence>
<dbReference type="AlphaFoldDB" id="A0A7L4ZI43"/>
<proteinExistence type="predicted"/>
<dbReference type="KEGG" id="kan:IMCC3317_12240"/>
<dbReference type="Proteomes" id="UP000464657">
    <property type="component" value="Chromosome"/>
</dbReference>
<reference evidence="1 2" key="1">
    <citation type="journal article" date="2013" name="Int. J. Syst. Evol. Microbiol.">
        <title>Kordia antarctica sp. nov., isolated from Antarctic seawater.</title>
        <authorList>
            <person name="Baek K."/>
            <person name="Choi A."/>
            <person name="Kang I."/>
            <person name="Lee K."/>
            <person name="Cho J.C."/>
        </authorList>
    </citation>
    <scope>NUCLEOTIDE SEQUENCE [LARGE SCALE GENOMIC DNA]</scope>
    <source>
        <strain evidence="1 2">IMCC3317</strain>
    </source>
</reference>